<dbReference type="InterPro" id="IPR012474">
    <property type="entry name" value="Frigida"/>
</dbReference>
<dbReference type="OMA" id="CERMDGK"/>
<keyword evidence="4" id="KW-0217">Developmental protein</keyword>
<dbReference type="GO" id="GO:0009908">
    <property type="term" value="P:flower development"/>
    <property type="evidence" value="ECO:0007669"/>
    <property type="project" value="UniProtKB-KW"/>
</dbReference>
<comment type="similarity">
    <text evidence="1 4">Belongs to the Frigida family.</text>
</comment>
<sequence length="506" mass="55368">MATARIEEAIASIPEKKESLRRALEALRTHLSSSSPSPFSVPEWKDLDAHISSVEASIRLRFQALLAKEAAQPSSSPSDSKEKPSNEWQPHANPEPEAVPRPQLTSLCVNMDGKDLVSFIARNRKDLGAIRSELNPALRSAPDPAKLVLDAMDGFFSSPPPPPKGDKKGDKDADALATRRTCINLLERIPVIGPEIGPSVRDQAKKLATEWKGKVTDGGRENGLEAMGLLQLLVSYGLASEFKVDELLDLLILVSRRKQAVDLCKSLGLTENVPELIERLNNKGRQLDAVKFVYAFNLVEKYPPVPLLKAYIKEIKKAAQDVRNKGNNSSESENVATSKELGALRSVIKAVEEYKLESQYPREFLEKQVAKLEKRKEEKKRNVAAAAAASNFKIQKQQHPNKRPRPTATTSNGITGQSLPPGITKQPQFGLADPSPHMGLAGAYGFASSGSLYNNASISGFRSPPRSYLYSSESLAGTSGFYDRPVNYTGYPGSRLPPPYNSSLYP</sequence>
<evidence type="ECO:0000256" key="5">
    <source>
        <dbReference type="SAM" id="MobiDB-lite"/>
    </source>
</evidence>
<feature type="region of interest" description="Disordered" evidence="5">
    <location>
        <begin position="69"/>
        <end position="101"/>
    </location>
</feature>
<dbReference type="GO" id="GO:0030154">
    <property type="term" value="P:cell differentiation"/>
    <property type="evidence" value="ECO:0007669"/>
    <property type="project" value="UniProtKB-KW"/>
</dbReference>
<feature type="compositionally biased region" description="Basic and acidic residues" evidence="5">
    <location>
        <begin position="164"/>
        <end position="173"/>
    </location>
</feature>
<evidence type="ECO:0000256" key="4">
    <source>
        <dbReference type="RuleBase" id="RU364012"/>
    </source>
</evidence>
<dbReference type="OrthoDB" id="1166059at2759"/>
<reference evidence="6" key="1">
    <citation type="submission" date="2021-03" db="EMBL/GenBank/DDBJ databases">
        <authorList>
            <consortium name="Genoscope - CEA"/>
            <person name="William W."/>
        </authorList>
    </citation>
    <scope>NUCLEOTIDE SEQUENCE</scope>
    <source>
        <strain evidence="6">Doubled-haploid Pahang</strain>
    </source>
</reference>
<organism evidence="7 8">
    <name type="scientific">Musa acuminata subsp. malaccensis</name>
    <name type="common">Wild banana</name>
    <name type="synonym">Musa malaccensis</name>
    <dbReference type="NCBI Taxonomy" id="214687"/>
    <lineage>
        <taxon>Eukaryota</taxon>
        <taxon>Viridiplantae</taxon>
        <taxon>Streptophyta</taxon>
        <taxon>Embryophyta</taxon>
        <taxon>Tracheophyta</taxon>
        <taxon>Spermatophyta</taxon>
        <taxon>Magnoliopsida</taxon>
        <taxon>Liliopsida</taxon>
        <taxon>Zingiberales</taxon>
        <taxon>Musaceae</taxon>
        <taxon>Musa</taxon>
    </lineage>
</organism>
<dbReference type="AlphaFoldDB" id="A0A804KHI5"/>
<dbReference type="Proteomes" id="UP000012960">
    <property type="component" value="Unplaced"/>
</dbReference>
<evidence type="ECO:0000256" key="3">
    <source>
        <dbReference type="ARBA" id="ARBA00023089"/>
    </source>
</evidence>
<dbReference type="PANTHER" id="PTHR31791:SF47">
    <property type="entry name" value="INACTIVE FRIGIDA-LIKE PROTEIN 2"/>
    <property type="match status" value="1"/>
</dbReference>
<feature type="region of interest" description="Disordered" evidence="5">
    <location>
        <begin position="154"/>
        <end position="173"/>
    </location>
</feature>
<keyword evidence="8" id="KW-1185">Reference proteome</keyword>
<keyword evidence="3 4" id="KW-0287">Flowering</keyword>
<keyword evidence="2 4" id="KW-0221">Differentiation</keyword>
<evidence type="ECO:0000313" key="7">
    <source>
        <dbReference type="EnsemblPlants" id="Ma09_p08870.1"/>
    </source>
</evidence>
<evidence type="ECO:0000256" key="1">
    <source>
        <dbReference type="ARBA" id="ARBA00008956"/>
    </source>
</evidence>
<reference evidence="7" key="2">
    <citation type="submission" date="2021-05" db="UniProtKB">
        <authorList>
            <consortium name="EnsemblPlants"/>
        </authorList>
    </citation>
    <scope>IDENTIFICATION</scope>
    <source>
        <strain evidence="7">subsp. malaccensis</strain>
    </source>
</reference>
<dbReference type="PANTHER" id="PTHR31791">
    <property type="entry name" value="FRIGIDA-LIKE PROTEIN 3-RELATED"/>
    <property type="match status" value="1"/>
</dbReference>
<feature type="compositionally biased region" description="Polar residues" evidence="5">
    <location>
        <begin position="407"/>
        <end position="418"/>
    </location>
</feature>
<dbReference type="EnsemblPlants" id="Ma09_t08870.1">
    <property type="protein sequence ID" value="Ma09_p08870.1"/>
    <property type="gene ID" value="Ma09_g08870"/>
</dbReference>
<evidence type="ECO:0000256" key="2">
    <source>
        <dbReference type="ARBA" id="ARBA00022782"/>
    </source>
</evidence>
<evidence type="ECO:0000313" key="8">
    <source>
        <dbReference type="Proteomes" id="UP000012960"/>
    </source>
</evidence>
<evidence type="ECO:0000313" key="6">
    <source>
        <dbReference type="EMBL" id="CAG1834616.1"/>
    </source>
</evidence>
<dbReference type="Pfam" id="PF07899">
    <property type="entry name" value="Frigida"/>
    <property type="match status" value="1"/>
</dbReference>
<gene>
    <name evidence="6" type="ORF">GSMUA_227210.1</name>
</gene>
<accession>A0A804KHI5</accession>
<dbReference type="Gramene" id="Ma09_t08870.1">
    <property type="protein sequence ID" value="Ma09_p08870.1"/>
    <property type="gene ID" value="Ma09_g08870"/>
</dbReference>
<dbReference type="EMBL" id="HG996474">
    <property type="protein sequence ID" value="CAG1834616.1"/>
    <property type="molecule type" value="Genomic_DNA"/>
</dbReference>
<name>A0A804KHI5_MUSAM</name>
<protein>
    <recommendedName>
        <fullName evidence="4">FRIGIDA-like protein</fullName>
    </recommendedName>
</protein>
<dbReference type="InParanoid" id="A0A804KHI5"/>
<dbReference type="KEGG" id="mus:103997377"/>
<proteinExistence type="inferred from homology"/>
<feature type="region of interest" description="Disordered" evidence="5">
    <location>
        <begin position="387"/>
        <end position="432"/>
    </location>
</feature>